<dbReference type="SUPFAM" id="SSF53041">
    <property type="entry name" value="Resolvase-like"/>
    <property type="match status" value="1"/>
</dbReference>
<keyword evidence="3" id="KW-0238">DNA-binding</keyword>
<dbReference type="Gene3D" id="1.10.10.60">
    <property type="entry name" value="Homeodomain-like"/>
    <property type="match status" value="1"/>
</dbReference>
<comment type="similarity">
    <text evidence="1">Belongs to the site-specific recombinase resolvase family.</text>
</comment>
<evidence type="ECO:0000256" key="4">
    <source>
        <dbReference type="ARBA" id="ARBA00023172"/>
    </source>
</evidence>
<evidence type="ECO:0000256" key="2">
    <source>
        <dbReference type="ARBA" id="ARBA00022908"/>
    </source>
</evidence>
<keyword evidence="5" id="KW-0472">Membrane</keyword>
<dbReference type="InterPro" id="IPR036162">
    <property type="entry name" value="Resolvase-like_N_sf"/>
</dbReference>
<dbReference type="GO" id="GO:0015074">
    <property type="term" value="P:DNA integration"/>
    <property type="evidence" value="ECO:0007669"/>
    <property type="project" value="UniProtKB-KW"/>
</dbReference>
<evidence type="ECO:0000256" key="1">
    <source>
        <dbReference type="ARBA" id="ARBA00009913"/>
    </source>
</evidence>
<dbReference type="PROSITE" id="PS00398">
    <property type="entry name" value="RECOMBINASES_2"/>
    <property type="match status" value="1"/>
</dbReference>
<dbReference type="SMART" id="SM00857">
    <property type="entry name" value="Resolvase"/>
    <property type="match status" value="1"/>
</dbReference>
<dbReference type="InterPro" id="IPR009057">
    <property type="entry name" value="Homeodomain-like_sf"/>
</dbReference>
<keyword evidence="2" id="KW-0229">DNA integration</keyword>
<dbReference type="InterPro" id="IPR006119">
    <property type="entry name" value="Resolv_N"/>
</dbReference>
<dbReference type="Proteomes" id="UP000668403">
    <property type="component" value="Unassembled WGS sequence"/>
</dbReference>
<organism evidence="7 8">
    <name type="scientific">Leucobacter tardus</name>
    <dbReference type="NCBI Taxonomy" id="501483"/>
    <lineage>
        <taxon>Bacteria</taxon>
        <taxon>Bacillati</taxon>
        <taxon>Actinomycetota</taxon>
        <taxon>Actinomycetes</taxon>
        <taxon>Micrococcales</taxon>
        <taxon>Microbacteriaceae</taxon>
        <taxon>Leucobacter</taxon>
    </lineage>
</organism>
<keyword evidence="4" id="KW-0233">DNA recombination</keyword>
<dbReference type="InterPro" id="IPR006118">
    <property type="entry name" value="Recombinase_CS"/>
</dbReference>
<dbReference type="PROSITE" id="PS51736">
    <property type="entry name" value="RECOMBINASES_3"/>
    <property type="match status" value="1"/>
</dbReference>
<evidence type="ECO:0000259" key="6">
    <source>
        <dbReference type="PROSITE" id="PS51736"/>
    </source>
</evidence>
<keyword evidence="5" id="KW-0812">Transmembrane</keyword>
<sequence>MVQVVGYARLPRGSRSSGQERELTEAGAARVFVDRAASTRLRERPEWARCLRFVQRGDTLLIRSLDRVASGETTAVRIISDLHRRGVHLRSLDAPALDTTTASGLAIAEFATALGGLREAADLDDDGYRRRFERIRGPVARRSPVMTPERLSAARCLRRQGHTVARIAALLGVGVTTIITTFARDAQR</sequence>
<dbReference type="GO" id="GO:0003677">
    <property type="term" value="F:DNA binding"/>
    <property type="evidence" value="ECO:0007669"/>
    <property type="project" value="UniProtKB-KW"/>
</dbReference>
<dbReference type="SUPFAM" id="SSF46689">
    <property type="entry name" value="Homeodomain-like"/>
    <property type="match status" value="1"/>
</dbReference>
<dbReference type="Pfam" id="PF00239">
    <property type="entry name" value="Resolvase"/>
    <property type="match status" value="1"/>
</dbReference>
<proteinExistence type="inferred from homology"/>
<evidence type="ECO:0000313" key="7">
    <source>
        <dbReference type="EMBL" id="MBO2988441.1"/>
    </source>
</evidence>
<evidence type="ECO:0000313" key="8">
    <source>
        <dbReference type="Proteomes" id="UP000668403"/>
    </source>
</evidence>
<dbReference type="Gene3D" id="3.40.50.1390">
    <property type="entry name" value="Resolvase, N-terminal catalytic domain"/>
    <property type="match status" value="1"/>
</dbReference>
<accession>A0A939QB08</accession>
<dbReference type="GO" id="GO:0000150">
    <property type="term" value="F:DNA strand exchange activity"/>
    <property type="evidence" value="ECO:0007669"/>
    <property type="project" value="InterPro"/>
</dbReference>
<dbReference type="AlphaFoldDB" id="A0A939QB08"/>
<feature type="domain" description="Resolvase/invertase-type recombinase catalytic" evidence="6">
    <location>
        <begin position="3"/>
        <end position="162"/>
    </location>
</feature>
<evidence type="ECO:0000256" key="3">
    <source>
        <dbReference type="ARBA" id="ARBA00023125"/>
    </source>
</evidence>
<reference evidence="7" key="1">
    <citation type="submission" date="2021-03" db="EMBL/GenBank/DDBJ databases">
        <title>Leucobacter chromiisoli sp. nov., isolated from chromium-containing soil of chemical plant.</title>
        <authorList>
            <person name="Xu Z."/>
        </authorList>
    </citation>
    <scope>NUCLEOTIDE SEQUENCE</scope>
    <source>
        <strain evidence="7">K 70/01</strain>
    </source>
</reference>
<name>A0A939QB08_9MICO</name>
<dbReference type="RefSeq" id="WP_208235817.1">
    <property type="nucleotide sequence ID" value="NZ_BAAAQU010000001.1"/>
</dbReference>
<dbReference type="EMBL" id="JAGFBF010000001">
    <property type="protein sequence ID" value="MBO2988441.1"/>
    <property type="molecule type" value="Genomic_DNA"/>
</dbReference>
<keyword evidence="5" id="KW-1133">Transmembrane helix</keyword>
<comment type="caution">
    <text evidence="7">The sequence shown here is derived from an EMBL/GenBank/DDBJ whole genome shotgun (WGS) entry which is preliminary data.</text>
</comment>
<gene>
    <name evidence="7" type="ORF">J4H85_00310</name>
</gene>
<protein>
    <submittedName>
        <fullName evidence="7">Recombinase family protein</fullName>
    </submittedName>
</protein>
<evidence type="ECO:0000256" key="5">
    <source>
        <dbReference type="SAM" id="Phobius"/>
    </source>
</evidence>
<feature type="transmembrane region" description="Helical" evidence="5">
    <location>
        <begin position="164"/>
        <end position="183"/>
    </location>
</feature>
<keyword evidence="8" id="KW-1185">Reference proteome</keyword>